<dbReference type="AlphaFoldDB" id="A0A8D8HZV2"/>
<protein>
    <submittedName>
        <fullName evidence="1">(northern house mosquito) hypothetical protein</fullName>
    </submittedName>
</protein>
<dbReference type="EMBL" id="HBUE01230975">
    <property type="protein sequence ID" value="CAG6544865.1"/>
    <property type="molecule type" value="Transcribed_RNA"/>
</dbReference>
<evidence type="ECO:0000313" key="1">
    <source>
        <dbReference type="EMBL" id="CAG6544865.1"/>
    </source>
</evidence>
<sequence length="104" mass="12383">MELVGWRRTVMTTTTTTIRIRGRPTRPRMGWMIPTRIDCLTIILRPGSSSRPRRRFTTQNCRRNMPILASWNGLRAWITWNRAKSIDFRCAATTRLCSRVRWFQ</sequence>
<organism evidence="1">
    <name type="scientific">Culex pipiens</name>
    <name type="common">House mosquito</name>
    <dbReference type="NCBI Taxonomy" id="7175"/>
    <lineage>
        <taxon>Eukaryota</taxon>
        <taxon>Metazoa</taxon>
        <taxon>Ecdysozoa</taxon>
        <taxon>Arthropoda</taxon>
        <taxon>Hexapoda</taxon>
        <taxon>Insecta</taxon>
        <taxon>Pterygota</taxon>
        <taxon>Neoptera</taxon>
        <taxon>Endopterygota</taxon>
        <taxon>Diptera</taxon>
        <taxon>Nematocera</taxon>
        <taxon>Culicoidea</taxon>
        <taxon>Culicidae</taxon>
        <taxon>Culicinae</taxon>
        <taxon>Culicini</taxon>
        <taxon>Culex</taxon>
        <taxon>Culex</taxon>
    </lineage>
</organism>
<dbReference type="EMBL" id="HBUE01337777">
    <property type="protein sequence ID" value="CAG6597003.1"/>
    <property type="molecule type" value="Transcribed_RNA"/>
</dbReference>
<name>A0A8D8HZV2_CULPI</name>
<proteinExistence type="predicted"/>
<accession>A0A8D8HZV2</accession>
<reference evidence="1" key="1">
    <citation type="submission" date="2021-05" db="EMBL/GenBank/DDBJ databases">
        <authorList>
            <person name="Alioto T."/>
            <person name="Alioto T."/>
            <person name="Gomez Garrido J."/>
        </authorList>
    </citation>
    <scope>NUCLEOTIDE SEQUENCE</scope>
</reference>